<keyword evidence="1" id="KW-1133">Transmembrane helix</keyword>
<accession>A0A834XTQ9</accession>
<feature type="transmembrane region" description="Helical" evidence="1">
    <location>
        <begin position="120"/>
        <end position="140"/>
    </location>
</feature>
<evidence type="ECO:0000256" key="1">
    <source>
        <dbReference type="SAM" id="Phobius"/>
    </source>
</evidence>
<comment type="caution">
    <text evidence="2">The sequence shown here is derived from an EMBL/GenBank/DDBJ whole genome shotgun (WGS) entry which is preliminary data.</text>
</comment>
<dbReference type="EMBL" id="JACMRX010000004">
    <property type="protein sequence ID" value="KAF7991074.1"/>
    <property type="molecule type" value="Genomic_DNA"/>
</dbReference>
<dbReference type="Proteomes" id="UP000639338">
    <property type="component" value="Unassembled WGS sequence"/>
</dbReference>
<keyword evidence="3" id="KW-1185">Reference proteome</keyword>
<dbReference type="AlphaFoldDB" id="A0A834XTQ9"/>
<name>A0A834XTQ9_APHGI</name>
<keyword evidence="1" id="KW-0812">Transmembrane</keyword>
<reference evidence="2 3" key="1">
    <citation type="submission" date="2020-08" db="EMBL/GenBank/DDBJ databases">
        <title>Aphidius gifuensis genome sequencing and assembly.</title>
        <authorList>
            <person name="Du Z."/>
        </authorList>
    </citation>
    <scope>NUCLEOTIDE SEQUENCE [LARGE SCALE GENOMIC DNA]</scope>
    <source>
        <strain evidence="2">YNYX2018</strain>
        <tissue evidence="2">Adults</tissue>
    </source>
</reference>
<gene>
    <name evidence="2" type="ORF">HCN44_002636</name>
</gene>
<dbReference type="OrthoDB" id="5915502at2759"/>
<feature type="transmembrane region" description="Helical" evidence="1">
    <location>
        <begin position="86"/>
        <end position="108"/>
    </location>
</feature>
<dbReference type="PANTHER" id="PTHR38640">
    <property type="entry name" value="GEO09659P1"/>
    <property type="match status" value="1"/>
</dbReference>
<dbReference type="PANTHER" id="PTHR38640:SF1">
    <property type="entry name" value="GEO09659P1"/>
    <property type="match status" value="1"/>
</dbReference>
<proteinExistence type="predicted"/>
<sequence length="148" mass="15239">MASSGNSSSAGSALTKFGLRPVTKCNLVKFYIPAFGAASYTGLAINIMNPSIKTDITNVLLGGTLIGTGTYIYTRDHMKTASQTSRVIYSASGAVLFTFGSVLSWAVLQSATSGNSSLSTILGVGIGLAALKTGHSYLGFVDSQVAKK</sequence>
<keyword evidence="1" id="KW-0472">Membrane</keyword>
<organism evidence="2 3">
    <name type="scientific">Aphidius gifuensis</name>
    <name type="common">Parasitoid wasp</name>
    <dbReference type="NCBI Taxonomy" id="684658"/>
    <lineage>
        <taxon>Eukaryota</taxon>
        <taxon>Metazoa</taxon>
        <taxon>Ecdysozoa</taxon>
        <taxon>Arthropoda</taxon>
        <taxon>Hexapoda</taxon>
        <taxon>Insecta</taxon>
        <taxon>Pterygota</taxon>
        <taxon>Neoptera</taxon>
        <taxon>Endopterygota</taxon>
        <taxon>Hymenoptera</taxon>
        <taxon>Apocrita</taxon>
        <taxon>Ichneumonoidea</taxon>
        <taxon>Braconidae</taxon>
        <taxon>Aphidiinae</taxon>
        <taxon>Aphidius</taxon>
    </lineage>
</organism>
<feature type="transmembrane region" description="Helical" evidence="1">
    <location>
        <begin position="56"/>
        <end position="74"/>
    </location>
</feature>
<evidence type="ECO:0000313" key="3">
    <source>
        <dbReference type="Proteomes" id="UP000639338"/>
    </source>
</evidence>
<protein>
    <submittedName>
        <fullName evidence="2">Uncharacterized protein</fullName>
    </submittedName>
</protein>
<evidence type="ECO:0000313" key="2">
    <source>
        <dbReference type="EMBL" id="KAF7991074.1"/>
    </source>
</evidence>